<dbReference type="OrthoDB" id="9807606at2"/>
<dbReference type="PANTHER" id="PTHR43113:SF1">
    <property type="entry name" value="1,4-DIHYDROXY-2-NAPHTHOYL-COA SYNTHASE, PEROXISOMAL"/>
    <property type="match status" value="1"/>
</dbReference>
<dbReference type="GO" id="GO:0008935">
    <property type="term" value="F:1,4-dihydroxy-2-naphthoyl-CoA synthase activity"/>
    <property type="evidence" value="ECO:0007669"/>
    <property type="project" value="TreeGrafter"/>
</dbReference>
<evidence type="ECO:0000313" key="3">
    <source>
        <dbReference type="EMBL" id="PXY25508.1"/>
    </source>
</evidence>
<dbReference type="InterPro" id="IPR001753">
    <property type="entry name" value="Enoyl-CoA_hydra/iso"/>
</dbReference>
<dbReference type="PANTHER" id="PTHR43113">
    <property type="entry name" value="NUCLEOSIDE-DIPHOSPHATE-SUGAR EPIMERASE"/>
    <property type="match status" value="1"/>
</dbReference>
<dbReference type="GO" id="GO:0005829">
    <property type="term" value="C:cytosol"/>
    <property type="evidence" value="ECO:0007669"/>
    <property type="project" value="TreeGrafter"/>
</dbReference>
<keyword evidence="4" id="KW-1185">Reference proteome</keyword>
<organism evidence="3 4">
    <name type="scientific">Prauserella flavalba</name>
    <dbReference type="NCBI Taxonomy" id="1477506"/>
    <lineage>
        <taxon>Bacteria</taxon>
        <taxon>Bacillati</taxon>
        <taxon>Actinomycetota</taxon>
        <taxon>Actinomycetes</taxon>
        <taxon>Pseudonocardiales</taxon>
        <taxon>Pseudonocardiaceae</taxon>
        <taxon>Prauserella</taxon>
    </lineage>
</organism>
<dbReference type="Pfam" id="PF00378">
    <property type="entry name" value="ECH_1"/>
    <property type="match status" value="1"/>
</dbReference>
<dbReference type="InterPro" id="IPR014748">
    <property type="entry name" value="Enoyl-CoA_hydra_C"/>
</dbReference>
<evidence type="ECO:0000256" key="1">
    <source>
        <dbReference type="ARBA" id="ARBA00005254"/>
    </source>
</evidence>
<name>A0A318LIS1_9PSEU</name>
<dbReference type="RefSeq" id="WP_110341131.1">
    <property type="nucleotide sequence ID" value="NZ_JBHVKT010000006.1"/>
</dbReference>
<evidence type="ECO:0000256" key="2">
    <source>
        <dbReference type="RuleBase" id="RU003707"/>
    </source>
</evidence>
<comment type="similarity">
    <text evidence="1 2">Belongs to the enoyl-CoA hydratase/isomerase family.</text>
</comment>
<dbReference type="Gene3D" id="1.10.12.10">
    <property type="entry name" value="Lyase 2-enoyl-coa Hydratase, Chain A, domain 2"/>
    <property type="match status" value="1"/>
</dbReference>
<evidence type="ECO:0000313" key="4">
    <source>
        <dbReference type="Proteomes" id="UP000247892"/>
    </source>
</evidence>
<dbReference type="Proteomes" id="UP000247892">
    <property type="component" value="Unassembled WGS sequence"/>
</dbReference>
<dbReference type="InterPro" id="IPR018376">
    <property type="entry name" value="Enoyl-CoA_hyd/isom_CS"/>
</dbReference>
<protein>
    <submittedName>
        <fullName evidence="3">1,4-dihydroxy-6-naphthoate synthase</fullName>
    </submittedName>
</protein>
<dbReference type="InterPro" id="IPR029045">
    <property type="entry name" value="ClpP/crotonase-like_dom_sf"/>
</dbReference>
<proteinExistence type="inferred from homology"/>
<dbReference type="SUPFAM" id="SSF52096">
    <property type="entry name" value="ClpP/crotonase"/>
    <property type="match status" value="1"/>
</dbReference>
<accession>A0A318LIS1</accession>
<sequence>MTGEIRYEVDSGIARITINRPERLNAFTIDGATRMLECFRSAADDREVGVVVLTGAGERAFCTGGDVGDFEAFTVEVDRAMNAQLLRLAHEMRNGGKPVIARVNGYCIGAGNELNMLCDLTVAAEHARFGHSGPRVGSVPNWWVTQMLPRSVGEKRAREIVYLCEQYSAAEAAEMGWVNRVVPAAELDAAVEEWCRSLLAKSPTALRLAKMAINQGSDQLTGAVSQGMELITFFHDTDESREGMRAFVEKRPPAFRPTDPAAEGA</sequence>
<dbReference type="AlphaFoldDB" id="A0A318LIS1"/>
<dbReference type="CDD" id="cd06558">
    <property type="entry name" value="crotonase-like"/>
    <property type="match status" value="1"/>
</dbReference>
<reference evidence="3 4" key="1">
    <citation type="submission" date="2016-07" db="EMBL/GenBank/DDBJ databases">
        <title>Draft genome sequence of Prauserella sp. YIM 121212, isolated from alkaline soil.</title>
        <authorList>
            <person name="Ruckert C."/>
            <person name="Albersmeier A."/>
            <person name="Jiang C.-L."/>
            <person name="Jiang Y."/>
            <person name="Kalinowski J."/>
            <person name="Schneider O."/>
            <person name="Winkler A."/>
            <person name="Zotchev S.B."/>
        </authorList>
    </citation>
    <scope>NUCLEOTIDE SEQUENCE [LARGE SCALE GENOMIC DNA]</scope>
    <source>
        <strain evidence="3 4">YIM 121212</strain>
    </source>
</reference>
<dbReference type="Gene3D" id="3.90.226.10">
    <property type="entry name" value="2-enoyl-CoA Hydratase, Chain A, domain 1"/>
    <property type="match status" value="1"/>
</dbReference>
<dbReference type="EMBL" id="MASU01000012">
    <property type="protein sequence ID" value="PXY25508.1"/>
    <property type="molecule type" value="Genomic_DNA"/>
</dbReference>
<comment type="caution">
    <text evidence="3">The sequence shown here is derived from an EMBL/GenBank/DDBJ whole genome shotgun (WGS) entry which is preliminary data.</text>
</comment>
<dbReference type="PROSITE" id="PS00166">
    <property type="entry name" value="ENOYL_COA_HYDRATASE"/>
    <property type="match status" value="1"/>
</dbReference>
<dbReference type="GO" id="GO:0009234">
    <property type="term" value="P:menaquinone biosynthetic process"/>
    <property type="evidence" value="ECO:0007669"/>
    <property type="project" value="TreeGrafter"/>
</dbReference>
<gene>
    <name evidence="3" type="ORF">BA062_25430</name>
</gene>